<dbReference type="GeneID" id="129790408"/>
<evidence type="ECO:0000313" key="12">
    <source>
        <dbReference type="EnsemblMetazoa" id="LLOJ010094-PA"/>
    </source>
</evidence>
<dbReference type="VEuPathDB" id="VectorBase:LLOJ010094"/>
<evidence type="ECO:0000256" key="3">
    <source>
        <dbReference type="ARBA" id="ARBA00022692"/>
    </source>
</evidence>
<dbReference type="PANTHER" id="PTHR33562">
    <property type="entry name" value="ATILLA, ISOFORM B-RELATED-RELATED"/>
    <property type="match status" value="1"/>
</dbReference>
<reference evidence="12" key="3">
    <citation type="submission" date="2020-05" db="UniProtKB">
        <authorList>
            <consortium name="EnsemblMetazoa"/>
        </authorList>
    </citation>
    <scope>IDENTIFICATION</scope>
    <source>
        <strain evidence="12">Jacobina</strain>
    </source>
</reference>
<evidence type="ECO:0000256" key="9">
    <source>
        <dbReference type="SAM" id="Phobius"/>
    </source>
</evidence>
<feature type="chain" id="PRO_5044555708" evidence="10">
    <location>
        <begin position="21"/>
        <end position="132"/>
    </location>
</feature>
<evidence type="ECO:0000256" key="4">
    <source>
        <dbReference type="ARBA" id="ARBA00022729"/>
    </source>
</evidence>
<proteinExistence type="predicted"/>
<feature type="transmembrane region" description="Helical" evidence="9">
    <location>
        <begin position="111"/>
        <end position="131"/>
    </location>
</feature>
<dbReference type="EMBL" id="GITU01000010">
    <property type="protein sequence ID" value="MBC1168713.1"/>
    <property type="molecule type" value="Transcribed_RNA"/>
</dbReference>
<reference evidence="11" key="2">
    <citation type="journal article" date="2020" name="BMC">
        <title>Leishmania infection induces a limited differential gene expression in the sand fly midgut.</title>
        <authorList>
            <person name="Coutinho-Abreu I.V."/>
            <person name="Serafim T.D."/>
            <person name="Meneses C."/>
            <person name="Kamhawi S."/>
            <person name="Oliveira F."/>
            <person name="Valenzuela J.G."/>
        </authorList>
    </citation>
    <scope>NUCLEOTIDE SEQUENCE</scope>
    <source>
        <strain evidence="11">Jacobina</strain>
        <tissue evidence="11">Midgut</tissue>
    </source>
</reference>
<feature type="signal peptide" evidence="10">
    <location>
        <begin position="1"/>
        <end position="20"/>
    </location>
</feature>
<dbReference type="RefSeq" id="XP_055683870.1">
    <property type="nucleotide sequence ID" value="XM_055827895.1"/>
</dbReference>
<dbReference type="GO" id="GO:0030431">
    <property type="term" value="P:sleep"/>
    <property type="evidence" value="ECO:0007669"/>
    <property type="project" value="InterPro"/>
</dbReference>
<dbReference type="Pfam" id="PF17064">
    <property type="entry name" value="QVR"/>
    <property type="match status" value="1"/>
</dbReference>
<name>A0A1B0GLK1_LUTLO</name>
<dbReference type="InterPro" id="IPR050975">
    <property type="entry name" value="Sleep_regulator"/>
</dbReference>
<evidence type="ECO:0000256" key="10">
    <source>
        <dbReference type="SAM" id="SignalP"/>
    </source>
</evidence>
<keyword evidence="6 9" id="KW-0472">Membrane</keyword>
<dbReference type="Proteomes" id="UP000092461">
    <property type="component" value="Unassembled WGS sequence"/>
</dbReference>
<dbReference type="InterPro" id="IPR045860">
    <property type="entry name" value="Snake_toxin-like_sf"/>
</dbReference>
<dbReference type="GO" id="GO:0098552">
    <property type="term" value="C:side of membrane"/>
    <property type="evidence" value="ECO:0007669"/>
    <property type="project" value="UniProtKB-KW"/>
</dbReference>
<evidence type="ECO:0000256" key="8">
    <source>
        <dbReference type="ARBA" id="ARBA00023288"/>
    </source>
</evidence>
<evidence type="ECO:0000313" key="13">
    <source>
        <dbReference type="Proteomes" id="UP000092461"/>
    </source>
</evidence>
<sequence length="132" mass="14394">MAKLIILVAFFAFGVSQVYSLYCFTCNSTLSATCANPEDQWEDLDTIDCGSEGLCSKITLRFQVGGFIYTTTERGCVPAGTECSRYHTAEGVKLINCAICDTEYCNRSGKLTGGIFAVLPLIISFLIIKIMT</sequence>
<dbReference type="CDD" id="cd00117">
    <property type="entry name" value="TFP"/>
    <property type="match status" value="1"/>
</dbReference>
<evidence type="ECO:0000256" key="7">
    <source>
        <dbReference type="ARBA" id="ARBA00023180"/>
    </source>
</evidence>
<evidence type="ECO:0000256" key="5">
    <source>
        <dbReference type="ARBA" id="ARBA00022989"/>
    </source>
</evidence>
<keyword evidence="5 9" id="KW-1133">Transmembrane helix</keyword>
<organism evidence="12 13">
    <name type="scientific">Lutzomyia longipalpis</name>
    <name type="common">Sand fly</name>
    <dbReference type="NCBI Taxonomy" id="7200"/>
    <lineage>
        <taxon>Eukaryota</taxon>
        <taxon>Metazoa</taxon>
        <taxon>Ecdysozoa</taxon>
        <taxon>Arthropoda</taxon>
        <taxon>Hexapoda</taxon>
        <taxon>Insecta</taxon>
        <taxon>Pterygota</taxon>
        <taxon>Neoptera</taxon>
        <taxon>Endopterygota</taxon>
        <taxon>Diptera</taxon>
        <taxon>Nematocera</taxon>
        <taxon>Psychodoidea</taxon>
        <taxon>Psychodidae</taxon>
        <taxon>Lutzomyia</taxon>
        <taxon>Lutzomyia</taxon>
    </lineage>
</organism>
<keyword evidence="4 10" id="KW-0732">Signal</keyword>
<keyword evidence="7" id="KW-0325">Glycoprotein</keyword>
<keyword evidence="2" id="KW-0336">GPI-anchor</keyword>
<evidence type="ECO:0000256" key="6">
    <source>
        <dbReference type="ARBA" id="ARBA00023136"/>
    </source>
</evidence>
<evidence type="ECO:0000256" key="2">
    <source>
        <dbReference type="ARBA" id="ARBA00022622"/>
    </source>
</evidence>
<dbReference type="EnsemblMetazoa" id="LLOJ010094-RA">
    <property type="protein sequence ID" value="LLOJ010094-PA"/>
    <property type="gene ID" value="LLOJ010094"/>
</dbReference>
<dbReference type="KEGG" id="lll:129790408"/>
<comment type="subcellular location">
    <subcellularLocation>
        <location evidence="1">Membrane</location>
        <topology evidence="1">Lipid-anchor</topology>
        <topology evidence="1">GPI-anchor</topology>
    </subcellularLocation>
</comment>
<dbReference type="OrthoDB" id="6420171at2759"/>
<dbReference type="AlphaFoldDB" id="A0A1B0GLK1"/>
<keyword evidence="3 9" id="KW-0812">Transmembrane</keyword>
<dbReference type="GO" id="GO:0032222">
    <property type="term" value="P:regulation of synaptic transmission, cholinergic"/>
    <property type="evidence" value="ECO:0007669"/>
    <property type="project" value="InterPro"/>
</dbReference>
<keyword evidence="13" id="KW-1185">Reference proteome</keyword>
<accession>A0A1B0GLK1</accession>
<dbReference type="VEuPathDB" id="VectorBase:LLONM1_005446"/>
<protein>
    <submittedName>
        <fullName evidence="11">Putative 13.7 kDa midgut protein</fullName>
    </submittedName>
</protein>
<reference evidence="13" key="1">
    <citation type="submission" date="2012-05" db="EMBL/GenBank/DDBJ databases">
        <title>Whole Genome Assembly of Lutzomyia longipalpis.</title>
        <authorList>
            <person name="Richards S."/>
            <person name="Qu C."/>
            <person name="Dillon R."/>
            <person name="Worley K."/>
            <person name="Scherer S."/>
            <person name="Batterton M."/>
            <person name="Taylor A."/>
            <person name="Hawes A."/>
            <person name="Hernandez B."/>
            <person name="Kovar C."/>
            <person name="Mandapat C."/>
            <person name="Pham C."/>
            <person name="Qu C."/>
            <person name="Jing C."/>
            <person name="Bess C."/>
            <person name="Bandaranaike D."/>
            <person name="Ngo D."/>
            <person name="Ongeri F."/>
            <person name="Arias F."/>
            <person name="Lara F."/>
            <person name="Weissenberger G."/>
            <person name="Kamau G."/>
            <person name="Han H."/>
            <person name="Shen H."/>
            <person name="Dinh H."/>
            <person name="Khalil I."/>
            <person name="Jones J."/>
            <person name="Shafer J."/>
            <person name="Jayaseelan J."/>
            <person name="Quiroz J."/>
            <person name="Blankenburg K."/>
            <person name="Nguyen L."/>
            <person name="Jackson L."/>
            <person name="Francisco L."/>
            <person name="Tang L.-Y."/>
            <person name="Pu L.-L."/>
            <person name="Perales L."/>
            <person name="Lorensuhewa L."/>
            <person name="Munidasa M."/>
            <person name="Coyle M."/>
            <person name="Taylor M."/>
            <person name="Puazo M."/>
            <person name="Firestine M."/>
            <person name="Scheel M."/>
            <person name="Javaid M."/>
            <person name="Wang M."/>
            <person name="Li M."/>
            <person name="Tabassum N."/>
            <person name="Saada N."/>
            <person name="Osuji N."/>
            <person name="Aqrawi P."/>
            <person name="Fu Q."/>
            <person name="Thornton R."/>
            <person name="Raj R."/>
            <person name="Goodspeed R."/>
            <person name="Mata R."/>
            <person name="Najjar R."/>
            <person name="Gubbala S."/>
            <person name="Lee S."/>
            <person name="Denson S."/>
            <person name="Patil S."/>
            <person name="Macmil S."/>
            <person name="Qi S."/>
            <person name="Matskevitch T."/>
            <person name="Palculict T."/>
            <person name="Mathew T."/>
            <person name="Vee V."/>
            <person name="Velamala V."/>
            <person name="Korchina V."/>
            <person name="Cai W."/>
            <person name="Liu W."/>
            <person name="Dai W."/>
            <person name="Zou X."/>
            <person name="Zhu Y."/>
            <person name="Zhang Y."/>
            <person name="Wu Y.-Q."/>
            <person name="Xin Y."/>
            <person name="Nazarath L."/>
            <person name="Kovar C."/>
            <person name="Han Y."/>
            <person name="Muzny D."/>
            <person name="Gibbs R."/>
        </authorList>
    </citation>
    <scope>NUCLEOTIDE SEQUENCE [LARGE SCALE GENOMIC DNA]</scope>
    <source>
        <strain evidence="13">Jacobina</strain>
    </source>
</reference>
<dbReference type="EMBL" id="AJWK01035598">
    <property type="status" value="NOT_ANNOTATED_CDS"/>
    <property type="molecule type" value="Genomic_DNA"/>
</dbReference>
<keyword evidence="8" id="KW-0449">Lipoprotein</keyword>
<evidence type="ECO:0000313" key="11">
    <source>
        <dbReference type="EMBL" id="MBC1168713.1"/>
    </source>
</evidence>
<dbReference type="InterPro" id="IPR031424">
    <property type="entry name" value="QVR-like"/>
</dbReference>
<dbReference type="SUPFAM" id="SSF57302">
    <property type="entry name" value="Snake toxin-like"/>
    <property type="match status" value="1"/>
</dbReference>
<evidence type="ECO:0000256" key="1">
    <source>
        <dbReference type="ARBA" id="ARBA00004589"/>
    </source>
</evidence>